<dbReference type="InterPro" id="IPR017867">
    <property type="entry name" value="Tyr_phospatase_low_mol_wt"/>
</dbReference>
<reference evidence="9 10" key="1">
    <citation type="journal article" date="2019" name="Nat. Ecol. Evol.">
        <title>Megaphylogeny resolves global patterns of mushroom evolution.</title>
        <authorList>
            <person name="Varga T."/>
            <person name="Krizsan K."/>
            <person name="Foldi C."/>
            <person name="Dima B."/>
            <person name="Sanchez-Garcia M."/>
            <person name="Sanchez-Ramirez S."/>
            <person name="Szollosi G.J."/>
            <person name="Szarkandi J.G."/>
            <person name="Papp V."/>
            <person name="Albert L."/>
            <person name="Andreopoulos W."/>
            <person name="Angelini C."/>
            <person name="Antonin V."/>
            <person name="Barry K.W."/>
            <person name="Bougher N.L."/>
            <person name="Buchanan P."/>
            <person name="Buyck B."/>
            <person name="Bense V."/>
            <person name="Catcheside P."/>
            <person name="Chovatia M."/>
            <person name="Cooper J."/>
            <person name="Damon W."/>
            <person name="Desjardin D."/>
            <person name="Finy P."/>
            <person name="Geml J."/>
            <person name="Haridas S."/>
            <person name="Hughes K."/>
            <person name="Justo A."/>
            <person name="Karasinski D."/>
            <person name="Kautmanova I."/>
            <person name="Kiss B."/>
            <person name="Kocsube S."/>
            <person name="Kotiranta H."/>
            <person name="LaButti K.M."/>
            <person name="Lechner B.E."/>
            <person name="Liimatainen K."/>
            <person name="Lipzen A."/>
            <person name="Lukacs Z."/>
            <person name="Mihaltcheva S."/>
            <person name="Morgado L.N."/>
            <person name="Niskanen T."/>
            <person name="Noordeloos M.E."/>
            <person name="Ohm R.A."/>
            <person name="Ortiz-Santana B."/>
            <person name="Ovrebo C."/>
            <person name="Racz N."/>
            <person name="Riley R."/>
            <person name="Savchenko A."/>
            <person name="Shiryaev A."/>
            <person name="Soop K."/>
            <person name="Spirin V."/>
            <person name="Szebenyi C."/>
            <person name="Tomsovsky M."/>
            <person name="Tulloss R.E."/>
            <person name="Uehling J."/>
            <person name="Grigoriev I.V."/>
            <person name="Vagvolgyi C."/>
            <person name="Papp T."/>
            <person name="Martin F.M."/>
            <person name="Miettinen O."/>
            <person name="Hibbett D.S."/>
            <person name="Nagy L.G."/>
        </authorList>
    </citation>
    <scope>NUCLEOTIDE SEQUENCE [LARGE SCALE GENOMIC DNA]</scope>
    <source>
        <strain evidence="9 10">CBS 121175</strain>
    </source>
</reference>
<dbReference type="InterPro" id="IPR023485">
    <property type="entry name" value="Ptyr_pPase"/>
</dbReference>
<name>A0A5C3LDS3_COPMA</name>
<dbReference type="GO" id="GO:0004725">
    <property type="term" value="F:protein tyrosine phosphatase activity"/>
    <property type="evidence" value="ECO:0007669"/>
    <property type="project" value="UniProtKB-EC"/>
</dbReference>
<dbReference type="STRING" id="230819.A0A5C3LDS3"/>
<evidence type="ECO:0000256" key="3">
    <source>
        <dbReference type="ARBA" id="ARBA00022490"/>
    </source>
</evidence>
<sequence length="158" mass="17178">MSAPNPQDVKVLVVCLGNICRSPMGEAVLQHTAKQRGLDITVDSAGTAGYHVGDEPDERTTAVCKKNNVPIDSLARQVSTSDFVKFTHILAADENNLKHLQSMKPSNSTATVSLWGSYLDGKPIPDPYYGRASGFDDCFKQCVRLSDAFLDDVFGKEN</sequence>
<keyword evidence="10" id="KW-1185">Reference proteome</keyword>
<evidence type="ECO:0000256" key="2">
    <source>
        <dbReference type="ARBA" id="ARBA00011063"/>
    </source>
</evidence>
<comment type="subcellular location">
    <subcellularLocation>
        <location evidence="1">Cytoplasm</location>
    </subcellularLocation>
</comment>
<feature type="active site" description="Proton donor" evidence="7">
    <location>
        <position position="126"/>
    </location>
</feature>
<evidence type="ECO:0000313" key="9">
    <source>
        <dbReference type="EMBL" id="TFK30795.1"/>
    </source>
</evidence>
<dbReference type="CDD" id="cd16343">
    <property type="entry name" value="LMWPTP"/>
    <property type="match status" value="1"/>
</dbReference>
<evidence type="ECO:0000256" key="1">
    <source>
        <dbReference type="ARBA" id="ARBA00004496"/>
    </source>
</evidence>
<dbReference type="Gene3D" id="3.40.50.2300">
    <property type="match status" value="1"/>
</dbReference>
<keyword evidence="3" id="KW-0963">Cytoplasm</keyword>
<keyword evidence="4" id="KW-0378">Hydrolase</keyword>
<feature type="active site" evidence="7">
    <location>
        <position position="21"/>
    </location>
</feature>
<dbReference type="Proteomes" id="UP000307440">
    <property type="component" value="Unassembled WGS sequence"/>
</dbReference>
<dbReference type="EMBL" id="ML210146">
    <property type="protein sequence ID" value="TFK30795.1"/>
    <property type="molecule type" value="Genomic_DNA"/>
</dbReference>
<gene>
    <name evidence="9" type="ORF">FA15DRAFT_662846</name>
</gene>
<evidence type="ECO:0000313" key="10">
    <source>
        <dbReference type="Proteomes" id="UP000307440"/>
    </source>
</evidence>
<feature type="active site" description="Nucleophile" evidence="7">
    <location>
        <position position="15"/>
    </location>
</feature>
<dbReference type="PANTHER" id="PTHR11717">
    <property type="entry name" value="LOW MOLECULAR WEIGHT PROTEIN TYROSINE PHOSPHATASE"/>
    <property type="match status" value="1"/>
</dbReference>
<evidence type="ECO:0000256" key="5">
    <source>
        <dbReference type="ARBA" id="ARBA00022912"/>
    </source>
</evidence>
<feature type="domain" description="Phosphotyrosine protein phosphatase I" evidence="8">
    <location>
        <begin position="9"/>
        <end position="152"/>
    </location>
</feature>
<keyword evidence="5" id="KW-0904">Protein phosphatase</keyword>
<evidence type="ECO:0000256" key="7">
    <source>
        <dbReference type="PIRSR" id="PIRSR617867-1"/>
    </source>
</evidence>
<accession>A0A5C3LDS3</accession>
<dbReference type="SMART" id="SM00226">
    <property type="entry name" value="LMWPc"/>
    <property type="match status" value="1"/>
</dbReference>
<comment type="catalytic activity">
    <reaction evidence="6">
        <text>O-phospho-L-tyrosyl-[protein] + H2O = L-tyrosyl-[protein] + phosphate</text>
        <dbReference type="Rhea" id="RHEA:10684"/>
        <dbReference type="Rhea" id="RHEA-COMP:10136"/>
        <dbReference type="Rhea" id="RHEA-COMP:20101"/>
        <dbReference type="ChEBI" id="CHEBI:15377"/>
        <dbReference type="ChEBI" id="CHEBI:43474"/>
        <dbReference type="ChEBI" id="CHEBI:46858"/>
        <dbReference type="ChEBI" id="CHEBI:61978"/>
        <dbReference type="EC" id="3.1.3.48"/>
    </reaction>
</comment>
<dbReference type="GO" id="GO:0005737">
    <property type="term" value="C:cytoplasm"/>
    <property type="evidence" value="ECO:0007669"/>
    <property type="project" value="UniProtKB-SubCell"/>
</dbReference>
<dbReference type="PANTHER" id="PTHR11717:SF7">
    <property type="entry name" value="LOW MOLECULAR WEIGHT PHOSPHOTYROSINE PROTEIN PHOSPHATASE"/>
    <property type="match status" value="1"/>
</dbReference>
<dbReference type="PRINTS" id="PR00719">
    <property type="entry name" value="LMWPTPASE"/>
</dbReference>
<dbReference type="FunFam" id="3.40.50.2300:FF:000105">
    <property type="entry name" value="Low molecular weight phosphotyrosine protein"/>
    <property type="match status" value="1"/>
</dbReference>
<dbReference type="Pfam" id="PF01451">
    <property type="entry name" value="LMWPc"/>
    <property type="match status" value="1"/>
</dbReference>
<proteinExistence type="inferred from homology"/>
<dbReference type="AlphaFoldDB" id="A0A5C3LDS3"/>
<evidence type="ECO:0000259" key="8">
    <source>
        <dbReference type="SMART" id="SM00226"/>
    </source>
</evidence>
<protein>
    <submittedName>
        <fullName evidence="9">Phosphotyrosine protein phosphatase</fullName>
    </submittedName>
</protein>
<dbReference type="OrthoDB" id="3388at2759"/>
<evidence type="ECO:0000256" key="4">
    <source>
        <dbReference type="ARBA" id="ARBA00022801"/>
    </source>
</evidence>
<organism evidence="9 10">
    <name type="scientific">Coprinopsis marcescibilis</name>
    <name type="common">Agaric fungus</name>
    <name type="synonym">Psathyrella marcescibilis</name>
    <dbReference type="NCBI Taxonomy" id="230819"/>
    <lineage>
        <taxon>Eukaryota</taxon>
        <taxon>Fungi</taxon>
        <taxon>Dikarya</taxon>
        <taxon>Basidiomycota</taxon>
        <taxon>Agaricomycotina</taxon>
        <taxon>Agaricomycetes</taxon>
        <taxon>Agaricomycetidae</taxon>
        <taxon>Agaricales</taxon>
        <taxon>Agaricineae</taxon>
        <taxon>Psathyrellaceae</taxon>
        <taxon>Coprinopsis</taxon>
    </lineage>
</organism>
<dbReference type="InterPro" id="IPR050438">
    <property type="entry name" value="LMW_PTPase"/>
</dbReference>
<dbReference type="InterPro" id="IPR036196">
    <property type="entry name" value="Ptyr_pPase_sf"/>
</dbReference>
<dbReference type="SUPFAM" id="SSF52788">
    <property type="entry name" value="Phosphotyrosine protein phosphatases I"/>
    <property type="match status" value="1"/>
</dbReference>
<comment type="similarity">
    <text evidence="2">Belongs to the low molecular weight phosphotyrosine protein phosphatase family.</text>
</comment>
<evidence type="ECO:0000256" key="6">
    <source>
        <dbReference type="ARBA" id="ARBA00051722"/>
    </source>
</evidence>